<comment type="catalytic activity">
    <reaction evidence="12">
        <text>L-seryl-[protein] + ATP = O-phospho-L-seryl-[protein] + ADP + H(+)</text>
        <dbReference type="Rhea" id="RHEA:17989"/>
        <dbReference type="Rhea" id="RHEA-COMP:9863"/>
        <dbReference type="Rhea" id="RHEA-COMP:11604"/>
        <dbReference type="ChEBI" id="CHEBI:15378"/>
        <dbReference type="ChEBI" id="CHEBI:29999"/>
        <dbReference type="ChEBI" id="CHEBI:30616"/>
        <dbReference type="ChEBI" id="CHEBI:83421"/>
        <dbReference type="ChEBI" id="CHEBI:456216"/>
        <dbReference type="EC" id="2.7.11.1"/>
    </reaction>
</comment>
<evidence type="ECO:0000256" key="10">
    <source>
        <dbReference type="ARBA" id="ARBA00023136"/>
    </source>
</evidence>
<keyword evidence="4" id="KW-0808">Transferase</keyword>
<dbReference type="CDD" id="cd14014">
    <property type="entry name" value="STKc_PknB_like"/>
    <property type="match status" value="1"/>
</dbReference>
<evidence type="ECO:0000256" key="3">
    <source>
        <dbReference type="ARBA" id="ARBA00022527"/>
    </source>
</evidence>
<evidence type="ECO:0000256" key="7">
    <source>
        <dbReference type="ARBA" id="ARBA00022777"/>
    </source>
</evidence>
<feature type="binding site" evidence="13">
    <location>
        <position position="52"/>
    </location>
    <ligand>
        <name>ATP</name>
        <dbReference type="ChEBI" id="CHEBI:30616"/>
    </ligand>
</feature>
<dbReference type="PANTHER" id="PTHR43289">
    <property type="entry name" value="MITOGEN-ACTIVATED PROTEIN KINASE KINASE KINASE 20-RELATED"/>
    <property type="match status" value="1"/>
</dbReference>
<comment type="catalytic activity">
    <reaction evidence="11">
        <text>L-threonyl-[protein] + ATP = O-phospho-L-threonyl-[protein] + ADP + H(+)</text>
        <dbReference type="Rhea" id="RHEA:46608"/>
        <dbReference type="Rhea" id="RHEA-COMP:11060"/>
        <dbReference type="Rhea" id="RHEA-COMP:11605"/>
        <dbReference type="ChEBI" id="CHEBI:15378"/>
        <dbReference type="ChEBI" id="CHEBI:30013"/>
        <dbReference type="ChEBI" id="CHEBI:30616"/>
        <dbReference type="ChEBI" id="CHEBI:61977"/>
        <dbReference type="ChEBI" id="CHEBI:456216"/>
        <dbReference type="EC" id="2.7.11.1"/>
    </reaction>
</comment>
<comment type="caution">
    <text evidence="17">The sequence shown here is derived from an EMBL/GenBank/DDBJ whole genome shotgun (WGS) entry which is preliminary data.</text>
</comment>
<dbReference type="PROSITE" id="PS00107">
    <property type="entry name" value="PROTEIN_KINASE_ATP"/>
    <property type="match status" value="1"/>
</dbReference>
<proteinExistence type="predicted"/>
<evidence type="ECO:0000256" key="4">
    <source>
        <dbReference type="ARBA" id="ARBA00022679"/>
    </source>
</evidence>
<dbReference type="Proteomes" id="UP000442990">
    <property type="component" value="Unassembled WGS sequence"/>
</dbReference>
<dbReference type="GO" id="GO:0004674">
    <property type="term" value="F:protein serine/threonine kinase activity"/>
    <property type="evidence" value="ECO:0007669"/>
    <property type="project" value="UniProtKB-KW"/>
</dbReference>
<evidence type="ECO:0000313" key="18">
    <source>
        <dbReference type="Proteomes" id="UP000442990"/>
    </source>
</evidence>
<feature type="transmembrane region" description="Helical" evidence="15">
    <location>
        <begin position="409"/>
        <end position="433"/>
    </location>
</feature>
<evidence type="ECO:0000256" key="6">
    <source>
        <dbReference type="ARBA" id="ARBA00022741"/>
    </source>
</evidence>
<dbReference type="InterPro" id="IPR000719">
    <property type="entry name" value="Prot_kinase_dom"/>
</dbReference>
<protein>
    <recommendedName>
        <fullName evidence="2">non-specific serine/threonine protein kinase</fullName>
        <ecNumber evidence="2">2.7.11.1</ecNumber>
    </recommendedName>
</protein>
<dbReference type="Pfam" id="PF06271">
    <property type="entry name" value="RDD"/>
    <property type="match status" value="1"/>
</dbReference>
<dbReference type="AlphaFoldDB" id="A0A7J5DJM3"/>
<dbReference type="FunFam" id="3.30.200.20:FF:000035">
    <property type="entry name" value="Serine/threonine protein kinase Stk1"/>
    <property type="match status" value="1"/>
</dbReference>
<comment type="subcellular location">
    <subcellularLocation>
        <location evidence="1">Membrane</location>
        <topology evidence="1">Multi-pass membrane protein</topology>
    </subcellularLocation>
</comment>
<keyword evidence="9 15" id="KW-1133">Transmembrane helix</keyword>
<evidence type="ECO:0000259" key="16">
    <source>
        <dbReference type="PROSITE" id="PS50011"/>
    </source>
</evidence>
<dbReference type="InterPro" id="IPR017441">
    <property type="entry name" value="Protein_kinase_ATP_BS"/>
</dbReference>
<dbReference type="PROSITE" id="PS50011">
    <property type="entry name" value="PROTEIN_KINASE_DOM"/>
    <property type="match status" value="1"/>
</dbReference>
<sequence>MLMSMQGTGYTGGVAVRVLSDRYELHELLGRGGMGVVHRAVDRELGRTVVVKLLPAELLRQPGFRSRFRREARAAAGLSHPAIAVVHDMGEDARGEEPVLYMVMELVSGRTLAETIADGPLAPDHAAAVIGEVLDALDHSHSRGVVHRDIKPSNIITQRTASRTTAKVMDFGIARLLSESATRLTATGVLIGTPSYLSPEQAEGKEADERSDIYSAGCVLYELLTGRPPFRGDSATAVLLQHLQRTPEPPSSVRPGIPAAWDALVLRAMAKRPQDRYAGAADMRAALTAVTEEASARPPRQWTPTVVDRPEPGDPDTPLASHPTMSPSGQAASPAARTAPAATAAVRERKPNPEPEPEPEPGAGAGAVAAGAGVRFKARLIDLLVTLTTAPLVAALLSALFALRWGVLLLPSFLGVSLVYESVALALFGRTVGKRAAGLRVVGKRSGARPGPRGVLRALVFWVLHGFPWLVLVWGVDLVLFLRAGPRRPLLADRFAGTRVVTDEDGGR</sequence>
<keyword evidence="10 15" id="KW-0472">Membrane</keyword>
<evidence type="ECO:0000256" key="1">
    <source>
        <dbReference type="ARBA" id="ARBA00004141"/>
    </source>
</evidence>
<gene>
    <name evidence="17" type="ORF">F8144_10075</name>
</gene>
<evidence type="ECO:0000256" key="11">
    <source>
        <dbReference type="ARBA" id="ARBA00047899"/>
    </source>
</evidence>
<reference evidence="17 18" key="1">
    <citation type="submission" date="2019-09" db="EMBL/GenBank/DDBJ databases">
        <title>Isolation and identification of active actinomycetes.</title>
        <authorList>
            <person name="Yu Z."/>
            <person name="Han C."/>
            <person name="Yu B."/>
        </authorList>
    </citation>
    <scope>NUCLEOTIDE SEQUENCE [LARGE SCALE GENOMIC DNA]</scope>
    <source>
        <strain evidence="17 18">NEAU-H2</strain>
    </source>
</reference>
<dbReference type="InterPro" id="IPR008271">
    <property type="entry name" value="Ser/Thr_kinase_AS"/>
</dbReference>
<feature type="domain" description="Protein kinase" evidence="16">
    <location>
        <begin position="23"/>
        <end position="288"/>
    </location>
</feature>
<evidence type="ECO:0000256" key="8">
    <source>
        <dbReference type="ARBA" id="ARBA00022840"/>
    </source>
</evidence>
<dbReference type="GO" id="GO:0016020">
    <property type="term" value="C:membrane"/>
    <property type="evidence" value="ECO:0007669"/>
    <property type="project" value="UniProtKB-SubCell"/>
</dbReference>
<feature type="compositionally biased region" description="Low complexity" evidence="14">
    <location>
        <begin position="331"/>
        <end position="345"/>
    </location>
</feature>
<dbReference type="PANTHER" id="PTHR43289:SF6">
    <property type="entry name" value="SERINE_THREONINE-PROTEIN KINASE NEKL-3"/>
    <property type="match status" value="1"/>
</dbReference>
<dbReference type="SMART" id="SM00220">
    <property type="entry name" value="S_TKc"/>
    <property type="match status" value="1"/>
</dbReference>
<evidence type="ECO:0000313" key="17">
    <source>
        <dbReference type="EMBL" id="KAB1988890.1"/>
    </source>
</evidence>
<organism evidence="17 18">
    <name type="scientific">Streptomyces triticiradicis</name>
    <dbReference type="NCBI Taxonomy" id="2651189"/>
    <lineage>
        <taxon>Bacteria</taxon>
        <taxon>Bacillati</taxon>
        <taxon>Actinomycetota</taxon>
        <taxon>Actinomycetes</taxon>
        <taxon>Kitasatosporales</taxon>
        <taxon>Streptomycetaceae</taxon>
        <taxon>Streptomyces</taxon>
    </lineage>
</organism>
<name>A0A7J5DJM3_9ACTN</name>
<feature type="transmembrane region" description="Helical" evidence="15">
    <location>
        <begin position="454"/>
        <end position="476"/>
    </location>
</feature>
<evidence type="ECO:0000256" key="5">
    <source>
        <dbReference type="ARBA" id="ARBA00022692"/>
    </source>
</evidence>
<keyword evidence="6 13" id="KW-0547">Nucleotide-binding</keyword>
<dbReference type="EC" id="2.7.11.1" evidence="2"/>
<evidence type="ECO:0000256" key="12">
    <source>
        <dbReference type="ARBA" id="ARBA00048679"/>
    </source>
</evidence>
<dbReference type="EMBL" id="WBKG01000006">
    <property type="protein sequence ID" value="KAB1988890.1"/>
    <property type="molecule type" value="Genomic_DNA"/>
</dbReference>
<dbReference type="Gene3D" id="3.30.200.20">
    <property type="entry name" value="Phosphorylase Kinase, domain 1"/>
    <property type="match status" value="1"/>
</dbReference>
<dbReference type="Gene3D" id="1.10.510.10">
    <property type="entry name" value="Transferase(Phosphotransferase) domain 1"/>
    <property type="match status" value="1"/>
</dbReference>
<dbReference type="GO" id="GO:0005524">
    <property type="term" value="F:ATP binding"/>
    <property type="evidence" value="ECO:0007669"/>
    <property type="project" value="UniProtKB-UniRule"/>
</dbReference>
<evidence type="ECO:0000256" key="2">
    <source>
        <dbReference type="ARBA" id="ARBA00012513"/>
    </source>
</evidence>
<keyword evidence="18" id="KW-1185">Reference proteome</keyword>
<dbReference type="PROSITE" id="PS00108">
    <property type="entry name" value="PROTEIN_KINASE_ST"/>
    <property type="match status" value="1"/>
</dbReference>
<dbReference type="SUPFAM" id="SSF56112">
    <property type="entry name" value="Protein kinase-like (PK-like)"/>
    <property type="match status" value="1"/>
</dbReference>
<keyword evidence="7 17" id="KW-0418">Kinase</keyword>
<evidence type="ECO:0000256" key="15">
    <source>
        <dbReference type="SAM" id="Phobius"/>
    </source>
</evidence>
<evidence type="ECO:0000256" key="13">
    <source>
        <dbReference type="PROSITE-ProRule" id="PRU10141"/>
    </source>
</evidence>
<keyword evidence="3" id="KW-0723">Serine/threonine-protein kinase</keyword>
<evidence type="ECO:0000256" key="14">
    <source>
        <dbReference type="SAM" id="MobiDB-lite"/>
    </source>
</evidence>
<keyword evidence="5 15" id="KW-0812">Transmembrane</keyword>
<feature type="region of interest" description="Disordered" evidence="14">
    <location>
        <begin position="290"/>
        <end position="366"/>
    </location>
</feature>
<feature type="transmembrane region" description="Helical" evidence="15">
    <location>
        <begin position="383"/>
        <end position="403"/>
    </location>
</feature>
<evidence type="ECO:0000256" key="9">
    <source>
        <dbReference type="ARBA" id="ARBA00022989"/>
    </source>
</evidence>
<dbReference type="InterPro" id="IPR010432">
    <property type="entry name" value="RDD"/>
</dbReference>
<dbReference type="Pfam" id="PF00069">
    <property type="entry name" value="Pkinase"/>
    <property type="match status" value="1"/>
</dbReference>
<accession>A0A7J5DJM3</accession>
<dbReference type="InterPro" id="IPR011009">
    <property type="entry name" value="Kinase-like_dom_sf"/>
</dbReference>
<keyword evidence="8 13" id="KW-0067">ATP-binding</keyword>
<dbReference type="FunFam" id="1.10.510.10:FF:000021">
    <property type="entry name" value="Serine/threonine protein kinase"/>
    <property type="match status" value="1"/>
</dbReference>
<dbReference type="GO" id="GO:0045717">
    <property type="term" value="P:negative regulation of fatty acid biosynthetic process"/>
    <property type="evidence" value="ECO:0007669"/>
    <property type="project" value="UniProtKB-ARBA"/>
</dbReference>